<dbReference type="Pfam" id="PF13481">
    <property type="entry name" value="AAA_25"/>
    <property type="match status" value="1"/>
</dbReference>
<organism evidence="1">
    <name type="scientific">marine sediment metagenome</name>
    <dbReference type="NCBI Taxonomy" id="412755"/>
    <lineage>
        <taxon>unclassified sequences</taxon>
        <taxon>metagenomes</taxon>
        <taxon>ecological metagenomes</taxon>
    </lineage>
</organism>
<gene>
    <name evidence="1" type="ORF">S03H2_16518</name>
</gene>
<dbReference type="AlphaFoldDB" id="X1H7M1"/>
<evidence type="ECO:0000313" key="1">
    <source>
        <dbReference type="EMBL" id="GAH41308.1"/>
    </source>
</evidence>
<comment type="caution">
    <text evidence="1">The sequence shown here is derived from an EMBL/GenBank/DDBJ whole genome shotgun (WGS) entry which is preliminary data.</text>
</comment>
<dbReference type="EMBL" id="BARU01008441">
    <property type="protein sequence ID" value="GAH41308.1"/>
    <property type="molecule type" value="Genomic_DNA"/>
</dbReference>
<name>X1H7M1_9ZZZZ</name>
<sequence>MPETTIKIKEISTKPANNGHRMLSLGDWRKEIEKEPATDDLIKDILPNSPSEYMLICGRSGIGKTNLALHQAFCLASGAPWFSFKTKKCRVGYLLFEGTPKKVLIRIDKLLKTYPEAESNLYFERSLPFKLTGSGISKFKTIVDGLDVV</sequence>
<dbReference type="InterPro" id="IPR027417">
    <property type="entry name" value="P-loop_NTPase"/>
</dbReference>
<protein>
    <submittedName>
        <fullName evidence="1">Uncharacterized protein</fullName>
    </submittedName>
</protein>
<proteinExistence type="predicted"/>
<feature type="non-terminal residue" evidence="1">
    <location>
        <position position="149"/>
    </location>
</feature>
<dbReference type="Gene3D" id="3.40.50.300">
    <property type="entry name" value="P-loop containing nucleotide triphosphate hydrolases"/>
    <property type="match status" value="1"/>
</dbReference>
<reference evidence="1" key="1">
    <citation type="journal article" date="2014" name="Front. Microbiol.">
        <title>High frequency of phylogenetically diverse reductive dehalogenase-homologous genes in deep subseafloor sedimentary metagenomes.</title>
        <authorList>
            <person name="Kawai M."/>
            <person name="Futagami T."/>
            <person name="Toyoda A."/>
            <person name="Takaki Y."/>
            <person name="Nishi S."/>
            <person name="Hori S."/>
            <person name="Arai W."/>
            <person name="Tsubouchi T."/>
            <person name="Morono Y."/>
            <person name="Uchiyama I."/>
            <person name="Ito T."/>
            <person name="Fujiyama A."/>
            <person name="Inagaki F."/>
            <person name="Takami H."/>
        </authorList>
    </citation>
    <scope>NUCLEOTIDE SEQUENCE</scope>
    <source>
        <strain evidence="1">Expedition CK06-06</strain>
    </source>
</reference>
<accession>X1H7M1</accession>
<dbReference type="SUPFAM" id="SSF52540">
    <property type="entry name" value="P-loop containing nucleoside triphosphate hydrolases"/>
    <property type="match status" value="1"/>
</dbReference>